<dbReference type="InterPro" id="IPR036259">
    <property type="entry name" value="MFS_trans_sf"/>
</dbReference>
<keyword evidence="1" id="KW-0812">Transmembrane</keyword>
<proteinExistence type="predicted"/>
<organism evidence="2 3">
    <name type="scientific">Paramicrobacterium agarici</name>
    <dbReference type="NCBI Taxonomy" id="630514"/>
    <lineage>
        <taxon>Bacteria</taxon>
        <taxon>Bacillati</taxon>
        <taxon>Actinomycetota</taxon>
        <taxon>Actinomycetes</taxon>
        <taxon>Micrococcales</taxon>
        <taxon>Microbacteriaceae</taxon>
        <taxon>Paramicrobacterium</taxon>
    </lineage>
</organism>
<evidence type="ECO:0000313" key="2">
    <source>
        <dbReference type="EMBL" id="PFG29843.1"/>
    </source>
</evidence>
<feature type="transmembrane region" description="Helical" evidence="1">
    <location>
        <begin position="65"/>
        <end position="89"/>
    </location>
</feature>
<dbReference type="SUPFAM" id="SSF103473">
    <property type="entry name" value="MFS general substrate transporter"/>
    <property type="match status" value="1"/>
</dbReference>
<evidence type="ECO:0000313" key="3">
    <source>
        <dbReference type="Proteomes" id="UP000221369"/>
    </source>
</evidence>
<feature type="transmembrane region" description="Helical" evidence="1">
    <location>
        <begin position="21"/>
        <end position="45"/>
    </location>
</feature>
<feature type="transmembrane region" description="Helical" evidence="1">
    <location>
        <begin position="128"/>
        <end position="151"/>
    </location>
</feature>
<keyword evidence="3" id="KW-1185">Reference proteome</keyword>
<name>A0A2A9DTC1_9MICO</name>
<evidence type="ECO:0000256" key="1">
    <source>
        <dbReference type="SAM" id="Phobius"/>
    </source>
</evidence>
<dbReference type="Proteomes" id="UP000221369">
    <property type="component" value="Unassembled WGS sequence"/>
</dbReference>
<gene>
    <name evidence="2" type="ORF">ATJ78_0758</name>
</gene>
<sequence>MDTTRTHTPPRTRSTPLTQSLYIGLALQILCIGIPLLDLLAFNTIESHVQAAYPDWSGDQVQLDTTAIAIGLVIITALGVLAWAVALLVTRRGRFGRSTVTTMFIIGLCVAGSVIGMGGGAYERFAPLWISLTLFIVPLLPGLTALVAAWYPPTARDRAVA</sequence>
<reference evidence="2 3" key="1">
    <citation type="submission" date="2017-10" db="EMBL/GenBank/DDBJ databases">
        <title>Sequencing the genomes of 1000 actinobacteria strains.</title>
        <authorList>
            <person name="Klenk H.-P."/>
        </authorList>
    </citation>
    <scope>NUCLEOTIDE SEQUENCE [LARGE SCALE GENOMIC DNA]</scope>
    <source>
        <strain evidence="2 3">DSM 21798</strain>
    </source>
</reference>
<keyword evidence="1" id="KW-1133">Transmembrane helix</keyword>
<dbReference type="RefSeq" id="WP_098406372.1">
    <property type="nucleotide sequence ID" value="NZ_PDJE01000001.1"/>
</dbReference>
<dbReference type="AlphaFoldDB" id="A0A2A9DTC1"/>
<dbReference type="EMBL" id="PDJE01000001">
    <property type="protein sequence ID" value="PFG29843.1"/>
    <property type="molecule type" value="Genomic_DNA"/>
</dbReference>
<comment type="caution">
    <text evidence="2">The sequence shown here is derived from an EMBL/GenBank/DDBJ whole genome shotgun (WGS) entry which is preliminary data.</text>
</comment>
<feature type="transmembrane region" description="Helical" evidence="1">
    <location>
        <begin position="101"/>
        <end position="122"/>
    </location>
</feature>
<protein>
    <submittedName>
        <fullName evidence="2">Uncharacterized protein</fullName>
    </submittedName>
</protein>
<keyword evidence="1" id="KW-0472">Membrane</keyword>
<accession>A0A2A9DTC1</accession>